<dbReference type="Proteomes" id="UP000078397">
    <property type="component" value="Unassembled WGS sequence"/>
</dbReference>
<evidence type="ECO:0000256" key="6">
    <source>
        <dbReference type="SAM" id="MobiDB-lite"/>
    </source>
</evidence>
<evidence type="ECO:0000313" key="10">
    <source>
        <dbReference type="Proteomes" id="UP000078397"/>
    </source>
</evidence>
<dbReference type="InterPro" id="IPR052337">
    <property type="entry name" value="SAT4-like"/>
</dbReference>
<dbReference type="InterPro" id="IPR049326">
    <property type="entry name" value="Rhodopsin_dom_fungi"/>
</dbReference>
<evidence type="ECO:0000256" key="4">
    <source>
        <dbReference type="ARBA" id="ARBA00023136"/>
    </source>
</evidence>
<evidence type="ECO:0000313" key="9">
    <source>
        <dbReference type="EMBL" id="OAQ61429.1"/>
    </source>
</evidence>
<dbReference type="EMBL" id="LSBJ02000007">
    <property type="protein sequence ID" value="OAQ61429.1"/>
    <property type="molecule type" value="Genomic_DNA"/>
</dbReference>
<feature type="transmembrane region" description="Helical" evidence="7">
    <location>
        <begin position="203"/>
        <end position="223"/>
    </location>
</feature>
<dbReference type="AlphaFoldDB" id="A0A179F8K0"/>
<dbReference type="GO" id="GO:0016020">
    <property type="term" value="C:membrane"/>
    <property type="evidence" value="ECO:0007669"/>
    <property type="project" value="UniProtKB-SubCell"/>
</dbReference>
<sequence length="372" mass="41192">MWYIAGIPIVGRNYGLVVSGFLFTSVAVLAVLLRVFTRVFLVKNVGIDDYFIAASMFGTIAFLTAVVHQIKYGLGNAVDPSIIQDFLKSLLATVVAYSFTHLAVKFSILFQCKRIFVEKSAQRIFLGLLIWMTAYGLFCFWSSIITCVPVAKYWDDSIPGGCIDRSNLHYALAGFNIVNDIALLVAPIPYLKNLQIPRKAKMVLIAVFACGGFACIVAIIRLHSLYVNNSAPINEQPIKGVDIALWSGLEINVAIICACVPALKPLFVKFFPRLISSLGGDSAKRSRTGRSTQGSLPLRSFDHRNHYERERKQPGIEIQVRQSFEMKTMATDGDNDSEKNLVTAHEGWKTECYADGANTRVPSTDRHEAPTV</sequence>
<evidence type="ECO:0000256" key="7">
    <source>
        <dbReference type="SAM" id="Phobius"/>
    </source>
</evidence>
<dbReference type="RefSeq" id="XP_018139133.1">
    <property type="nucleotide sequence ID" value="XM_018287836.1"/>
</dbReference>
<feature type="transmembrane region" description="Helical" evidence="7">
    <location>
        <begin position="90"/>
        <end position="112"/>
    </location>
</feature>
<evidence type="ECO:0000256" key="5">
    <source>
        <dbReference type="ARBA" id="ARBA00038359"/>
    </source>
</evidence>
<comment type="similarity">
    <text evidence="5">Belongs to the SAT4 family.</text>
</comment>
<comment type="caution">
    <text evidence="9">The sequence shown here is derived from an EMBL/GenBank/DDBJ whole genome shotgun (WGS) entry which is preliminary data.</text>
</comment>
<feature type="transmembrane region" description="Helical" evidence="7">
    <location>
        <begin position="243"/>
        <end position="263"/>
    </location>
</feature>
<evidence type="ECO:0000256" key="2">
    <source>
        <dbReference type="ARBA" id="ARBA00022692"/>
    </source>
</evidence>
<feature type="transmembrane region" description="Helical" evidence="7">
    <location>
        <begin position="171"/>
        <end position="191"/>
    </location>
</feature>
<dbReference type="OrthoDB" id="4916771at2759"/>
<name>A0A179F8K0_METCM</name>
<dbReference type="Pfam" id="PF20684">
    <property type="entry name" value="Fung_rhodopsin"/>
    <property type="match status" value="1"/>
</dbReference>
<organism evidence="9 10">
    <name type="scientific">Pochonia chlamydosporia 170</name>
    <dbReference type="NCBI Taxonomy" id="1380566"/>
    <lineage>
        <taxon>Eukaryota</taxon>
        <taxon>Fungi</taxon>
        <taxon>Dikarya</taxon>
        <taxon>Ascomycota</taxon>
        <taxon>Pezizomycotina</taxon>
        <taxon>Sordariomycetes</taxon>
        <taxon>Hypocreomycetidae</taxon>
        <taxon>Hypocreales</taxon>
        <taxon>Clavicipitaceae</taxon>
        <taxon>Pochonia</taxon>
    </lineage>
</organism>
<accession>A0A179F8K0</accession>
<keyword evidence="10" id="KW-1185">Reference proteome</keyword>
<reference evidence="9 10" key="1">
    <citation type="journal article" date="2016" name="PLoS Pathog.">
        <title>Biosynthesis of antibiotic leucinostatins in bio-control fungus Purpureocillium lilacinum and their inhibition on phytophthora revealed by genome mining.</title>
        <authorList>
            <person name="Wang G."/>
            <person name="Liu Z."/>
            <person name="Lin R."/>
            <person name="Li E."/>
            <person name="Mao Z."/>
            <person name="Ling J."/>
            <person name="Yang Y."/>
            <person name="Yin W.B."/>
            <person name="Xie B."/>
        </authorList>
    </citation>
    <scope>NUCLEOTIDE SEQUENCE [LARGE SCALE GENOMIC DNA]</scope>
    <source>
        <strain evidence="9">170</strain>
    </source>
</reference>
<evidence type="ECO:0000256" key="3">
    <source>
        <dbReference type="ARBA" id="ARBA00022989"/>
    </source>
</evidence>
<keyword evidence="3 7" id="KW-1133">Transmembrane helix</keyword>
<feature type="transmembrane region" description="Helical" evidence="7">
    <location>
        <begin position="16"/>
        <end position="37"/>
    </location>
</feature>
<protein>
    <recommendedName>
        <fullName evidence="8">Rhodopsin domain-containing protein</fullName>
    </recommendedName>
</protein>
<keyword evidence="4 7" id="KW-0472">Membrane</keyword>
<dbReference type="PANTHER" id="PTHR33048">
    <property type="entry name" value="PTH11-LIKE INTEGRAL MEMBRANE PROTEIN (AFU_ORTHOLOGUE AFUA_5G11245)"/>
    <property type="match status" value="1"/>
</dbReference>
<feature type="transmembrane region" description="Helical" evidence="7">
    <location>
        <begin position="124"/>
        <end position="151"/>
    </location>
</feature>
<gene>
    <name evidence="9" type="ORF">VFPPC_09272</name>
</gene>
<dbReference type="STRING" id="1380566.A0A179F8K0"/>
<feature type="region of interest" description="Disordered" evidence="6">
    <location>
        <begin position="280"/>
        <end position="304"/>
    </location>
</feature>
<keyword evidence="2 7" id="KW-0812">Transmembrane</keyword>
<dbReference type="GeneID" id="28851830"/>
<dbReference type="PANTHER" id="PTHR33048:SF123">
    <property type="entry name" value="INTEGRAL MEMBRANE PROTEIN"/>
    <property type="match status" value="1"/>
</dbReference>
<comment type="subcellular location">
    <subcellularLocation>
        <location evidence="1">Membrane</location>
        <topology evidence="1">Multi-pass membrane protein</topology>
    </subcellularLocation>
</comment>
<evidence type="ECO:0000256" key="1">
    <source>
        <dbReference type="ARBA" id="ARBA00004141"/>
    </source>
</evidence>
<feature type="domain" description="Rhodopsin" evidence="8">
    <location>
        <begin position="33"/>
        <end position="268"/>
    </location>
</feature>
<dbReference type="KEGG" id="pchm:VFPPC_09272"/>
<proteinExistence type="inferred from homology"/>
<feature type="transmembrane region" description="Helical" evidence="7">
    <location>
        <begin position="49"/>
        <end position="70"/>
    </location>
</feature>
<evidence type="ECO:0000259" key="8">
    <source>
        <dbReference type="Pfam" id="PF20684"/>
    </source>
</evidence>